<gene>
    <name evidence="8" type="primary">aroK</name>
    <name evidence="12" type="ORF">J5U23_03130</name>
</gene>
<evidence type="ECO:0000256" key="1">
    <source>
        <dbReference type="ARBA" id="ARBA00004496"/>
    </source>
</evidence>
<keyword evidence="8" id="KW-0057">Aromatic amino acid biosynthesis</keyword>
<dbReference type="HAMAP" id="MF_00370">
    <property type="entry name" value="Shik_kinase_arch"/>
    <property type="match status" value="1"/>
</dbReference>
<comment type="subcellular location">
    <subcellularLocation>
        <location evidence="1 8">Cytoplasm</location>
    </subcellularLocation>
</comment>
<dbReference type="PIRSF" id="PIRSF005758">
    <property type="entry name" value="Shikimt_kin_arch"/>
    <property type="match status" value="1"/>
</dbReference>
<dbReference type="AlphaFoldDB" id="A0A8F5BRY3"/>
<keyword evidence="4 8" id="KW-0808">Transferase</keyword>
<dbReference type="Proteomes" id="UP000694018">
    <property type="component" value="Chromosome"/>
</dbReference>
<organism evidence="12 13">
    <name type="scientific">Saccharolobus shibatae (strain ATCC 51178 / DSM 5389 / JCM 8931 / NBRC 15437 / B12)</name>
    <name type="common">Sulfolobus shibatae</name>
    <dbReference type="NCBI Taxonomy" id="523848"/>
    <lineage>
        <taxon>Archaea</taxon>
        <taxon>Thermoproteota</taxon>
        <taxon>Thermoprotei</taxon>
        <taxon>Sulfolobales</taxon>
        <taxon>Sulfolobaceae</taxon>
        <taxon>Saccharolobus</taxon>
    </lineage>
</organism>
<dbReference type="EMBL" id="CP077717">
    <property type="protein sequence ID" value="QXJ30234.1"/>
    <property type="molecule type" value="Genomic_DNA"/>
</dbReference>
<dbReference type="KEGG" id="sshi:J5U23_03130"/>
<reference evidence="12" key="1">
    <citation type="journal article" date="2021" name="Environ. Microbiol.">
        <title>New insights into the diversity and evolution of the archaeal mobilome from three complete genomes of Saccharolobus shibatae.</title>
        <authorList>
            <person name="Medvedeva S."/>
            <person name="Brandt D."/>
            <person name="Cvirkaite-Krupovic V."/>
            <person name="Liu Y."/>
            <person name="Severinov K."/>
            <person name="Ishino S."/>
            <person name="Ishino Y."/>
            <person name="Prangishvili D."/>
            <person name="Kalinowski J."/>
            <person name="Krupovic M."/>
        </authorList>
    </citation>
    <scope>NUCLEOTIDE SEQUENCE</scope>
    <source>
        <strain evidence="12">B12</strain>
    </source>
</reference>
<dbReference type="RefSeq" id="WP_218266563.1">
    <property type="nucleotide sequence ID" value="NZ_CP077717.1"/>
</dbReference>
<evidence type="ECO:0000256" key="3">
    <source>
        <dbReference type="ARBA" id="ARBA00022605"/>
    </source>
</evidence>
<dbReference type="GeneID" id="65564605"/>
<keyword evidence="5 8" id="KW-0547">Nucleotide-binding</keyword>
<dbReference type="GO" id="GO:0005524">
    <property type="term" value="F:ATP binding"/>
    <property type="evidence" value="ECO:0007669"/>
    <property type="project" value="UniProtKB-UniRule"/>
</dbReference>
<comment type="catalytic activity">
    <reaction evidence="8">
        <text>shikimate + ATP = 3-phosphoshikimate + ADP + H(+)</text>
        <dbReference type="Rhea" id="RHEA:13121"/>
        <dbReference type="ChEBI" id="CHEBI:15378"/>
        <dbReference type="ChEBI" id="CHEBI:30616"/>
        <dbReference type="ChEBI" id="CHEBI:36208"/>
        <dbReference type="ChEBI" id="CHEBI:145989"/>
        <dbReference type="ChEBI" id="CHEBI:456216"/>
        <dbReference type="EC" id="2.7.1.71"/>
    </reaction>
</comment>
<protein>
    <recommendedName>
        <fullName evidence="8 9">Shikimate kinase</fullName>
        <shortName evidence="8">SK</shortName>
        <ecNumber evidence="8 9">2.7.1.71</ecNumber>
    </recommendedName>
</protein>
<dbReference type="InterPro" id="IPR013750">
    <property type="entry name" value="GHMP_kinase_C_dom"/>
</dbReference>
<feature type="domain" description="GHMP kinase C-terminal" evidence="11">
    <location>
        <begin position="209"/>
        <end position="249"/>
    </location>
</feature>
<dbReference type="UniPathway" id="UPA00053">
    <property type="reaction ID" value="UER00088"/>
</dbReference>
<keyword evidence="7 8" id="KW-0067">ATP-binding</keyword>
<dbReference type="GO" id="GO:0004765">
    <property type="term" value="F:shikimate kinase activity"/>
    <property type="evidence" value="ECO:0007669"/>
    <property type="project" value="UniProtKB-UniRule"/>
</dbReference>
<dbReference type="GO" id="GO:0009423">
    <property type="term" value="P:chorismate biosynthetic process"/>
    <property type="evidence" value="ECO:0007669"/>
    <property type="project" value="UniProtKB-UniRule"/>
</dbReference>
<accession>A0A8F5BRY3</accession>
<evidence type="ECO:0000256" key="5">
    <source>
        <dbReference type="ARBA" id="ARBA00022741"/>
    </source>
</evidence>
<name>A0A8F5BRY3_SACSH</name>
<keyword evidence="6 8" id="KW-0418">Kinase</keyword>
<dbReference type="GO" id="GO:0009073">
    <property type="term" value="P:aromatic amino acid family biosynthetic process"/>
    <property type="evidence" value="ECO:0007669"/>
    <property type="project" value="UniProtKB-KW"/>
</dbReference>
<dbReference type="GO" id="GO:0005737">
    <property type="term" value="C:cytoplasm"/>
    <property type="evidence" value="ECO:0007669"/>
    <property type="project" value="UniProtKB-SubCell"/>
</dbReference>
<comment type="pathway">
    <text evidence="8">Metabolic intermediate biosynthesis; chorismate biosynthesis; chorismate from D-erythrose 4-phosphate and phosphoenolpyruvate: step 5/7.</text>
</comment>
<dbReference type="InterPro" id="IPR006204">
    <property type="entry name" value="GHMP_kinase_N_dom"/>
</dbReference>
<dbReference type="InterPro" id="IPR010189">
    <property type="entry name" value="SK_arc"/>
</dbReference>
<dbReference type="NCBIfam" id="TIGR01920">
    <property type="entry name" value="Shik_kin_archae"/>
    <property type="match status" value="1"/>
</dbReference>
<dbReference type="PANTHER" id="PTHR20861:SF3">
    <property type="entry name" value="SHIKIMATE KINASE"/>
    <property type="match status" value="1"/>
</dbReference>
<dbReference type="Pfam" id="PF00288">
    <property type="entry name" value="GHMP_kinases_N"/>
    <property type="match status" value="1"/>
</dbReference>
<dbReference type="EC" id="2.7.1.71" evidence="8 9"/>
<dbReference type="OrthoDB" id="9602at2157"/>
<evidence type="ECO:0000313" key="13">
    <source>
        <dbReference type="Proteomes" id="UP000694018"/>
    </source>
</evidence>
<keyword evidence="3 8" id="KW-0028">Amino-acid biosynthesis</keyword>
<evidence type="ECO:0000259" key="11">
    <source>
        <dbReference type="Pfam" id="PF08544"/>
    </source>
</evidence>
<evidence type="ECO:0000256" key="6">
    <source>
        <dbReference type="ARBA" id="ARBA00022777"/>
    </source>
</evidence>
<sequence length="268" mass="29424">MQTYGGVSIINALPSWYGSSMAVNLKVKVEIREGKRDYSKESDLIRVIIDYFKEKYSIPDIVVDIESELPQKSGLKSSSAVSVALIAEIAKRYNLRNINPPVLSAILSLKAGVSYTGALDDATASYCGGIAFTYNKMFRIVKLDNPEDDLSVLILARGGRQKSVNLNELRKYNRVFEEIFRIALKDSLTAMKINGILIANILGYPLDPIEIALKNGALAAGISGNGPSYFAVSKYGEEGPIYESLKRFGDVIIARPVSLDCKDLSIRD</sequence>
<dbReference type="Pfam" id="PF08544">
    <property type="entry name" value="GHMP_kinases_C"/>
    <property type="match status" value="1"/>
</dbReference>
<comment type="similarity">
    <text evidence="8">Belongs to the GHMP kinase family. Archaeal shikimate kinase subfamily.</text>
</comment>
<evidence type="ECO:0000256" key="8">
    <source>
        <dbReference type="HAMAP-Rule" id="MF_00370"/>
    </source>
</evidence>
<evidence type="ECO:0000259" key="10">
    <source>
        <dbReference type="Pfam" id="PF00288"/>
    </source>
</evidence>
<feature type="binding site" evidence="8">
    <location>
        <begin position="70"/>
        <end position="80"/>
    </location>
    <ligand>
        <name>ATP</name>
        <dbReference type="ChEBI" id="CHEBI:30616"/>
    </ligand>
</feature>
<proteinExistence type="inferred from homology"/>
<evidence type="ECO:0000256" key="2">
    <source>
        <dbReference type="ARBA" id="ARBA00022490"/>
    </source>
</evidence>
<evidence type="ECO:0000313" key="12">
    <source>
        <dbReference type="EMBL" id="QXJ30234.1"/>
    </source>
</evidence>
<keyword evidence="2 8" id="KW-0963">Cytoplasm</keyword>
<dbReference type="GO" id="GO:0008652">
    <property type="term" value="P:amino acid biosynthetic process"/>
    <property type="evidence" value="ECO:0007669"/>
    <property type="project" value="UniProtKB-KW"/>
</dbReference>
<feature type="domain" description="GHMP kinase N-terminal" evidence="10">
    <location>
        <begin position="44"/>
        <end position="129"/>
    </location>
</feature>
<dbReference type="PANTHER" id="PTHR20861">
    <property type="entry name" value="HOMOSERINE/4-DIPHOSPHOCYTIDYL-2-C-METHYL-D-ERYTHRITOL KINASE"/>
    <property type="match status" value="1"/>
</dbReference>
<evidence type="ECO:0000256" key="4">
    <source>
        <dbReference type="ARBA" id="ARBA00022679"/>
    </source>
</evidence>
<evidence type="ECO:0000256" key="9">
    <source>
        <dbReference type="NCBIfam" id="TIGR01920"/>
    </source>
</evidence>
<evidence type="ECO:0000256" key="7">
    <source>
        <dbReference type="ARBA" id="ARBA00022840"/>
    </source>
</evidence>